<dbReference type="PANTHER" id="PTHR45792:SF8">
    <property type="entry name" value="DIACYLGLYCEROL LIPASE-ALPHA"/>
    <property type="match status" value="1"/>
</dbReference>
<dbReference type="AlphaFoldDB" id="A0A7R9AJF1"/>
<dbReference type="GO" id="GO:0046340">
    <property type="term" value="P:diacylglycerol catabolic process"/>
    <property type="evidence" value="ECO:0007669"/>
    <property type="project" value="TreeGrafter"/>
</dbReference>
<reference evidence="4" key="1">
    <citation type="submission" date="2020-11" db="EMBL/GenBank/DDBJ databases">
        <authorList>
            <person name="Tran Van P."/>
        </authorList>
    </citation>
    <scope>NUCLEOTIDE SEQUENCE</scope>
</reference>
<dbReference type="EMBL" id="LR921230">
    <property type="protein sequence ID" value="CAD7255283.1"/>
    <property type="molecule type" value="Genomic_DNA"/>
</dbReference>
<evidence type="ECO:0000256" key="2">
    <source>
        <dbReference type="ARBA" id="ARBA00022963"/>
    </source>
</evidence>
<gene>
    <name evidence="4" type="ORF">DSTB1V02_LOCUS15028</name>
</gene>
<dbReference type="GO" id="GO:0032590">
    <property type="term" value="C:dendrite membrane"/>
    <property type="evidence" value="ECO:0007669"/>
    <property type="project" value="TreeGrafter"/>
</dbReference>
<accession>A0A7R9AJF1</accession>
<dbReference type="GO" id="GO:0045211">
    <property type="term" value="C:postsynaptic membrane"/>
    <property type="evidence" value="ECO:0007669"/>
    <property type="project" value="TreeGrafter"/>
</dbReference>
<dbReference type="PANTHER" id="PTHR45792">
    <property type="entry name" value="DIACYLGLYCEROL LIPASE HOMOLOG-RELATED"/>
    <property type="match status" value="1"/>
</dbReference>
<name>A0A7R9AJF1_9CRUS</name>
<dbReference type="GO" id="GO:0019369">
    <property type="term" value="P:arachidonate metabolic process"/>
    <property type="evidence" value="ECO:0007669"/>
    <property type="project" value="TreeGrafter"/>
</dbReference>
<feature type="non-terminal residue" evidence="4">
    <location>
        <position position="1"/>
    </location>
</feature>
<evidence type="ECO:0000256" key="1">
    <source>
        <dbReference type="ARBA" id="ARBA00022801"/>
    </source>
</evidence>
<dbReference type="InterPro" id="IPR052214">
    <property type="entry name" value="DAG_Lipase-Related"/>
</dbReference>
<dbReference type="Proteomes" id="UP000677054">
    <property type="component" value="Unassembled WGS sequence"/>
</dbReference>
<evidence type="ECO:0000313" key="4">
    <source>
        <dbReference type="EMBL" id="CAD7255283.1"/>
    </source>
</evidence>
<keyword evidence="1" id="KW-0378">Hydrolase</keyword>
<dbReference type="EMBL" id="CAJPEV010021712">
    <property type="protein sequence ID" value="CAG0908151.1"/>
    <property type="molecule type" value="Genomic_DNA"/>
</dbReference>
<protein>
    <submittedName>
        <fullName evidence="4">Uncharacterized protein</fullName>
    </submittedName>
</protein>
<keyword evidence="2" id="KW-0442">Lipid degradation</keyword>
<dbReference type="GO" id="GO:0005737">
    <property type="term" value="C:cytoplasm"/>
    <property type="evidence" value="ECO:0007669"/>
    <property type="project" value="TreeGrafter"/>
</dbReference>
<evidence type="ECO:0000256" key="3">
    <source>
        <dbReference type="ARBA" id="ARBA00023098"/>
    </source>
</evidence>
<keyword evidence="5" id="KW-1185">Reference proteome</keyword>
<dbReference type="GO" id="GO:0004465">
    <property type="term" value="F:lipoprotein lipase activity"/>
    <property type="evidence" value="ECO:0007669"/>
    <property type="project" value="TreeGrafter"/>
</dbReference>
<sequence length="71" mass="8381">MRAYQDSWHNRCQLYFCCVGKSEHSSNSFREIAKLFSEFFRDLDVVPTDIIAGLMLLRRLQKAQRKAIVLE</sequence>
<evidence type="ECO:0000313" key="5">
    <source>
        <dbReference type="Proteomes" id="UP000677054"/>
    </source>
</evidence>
<proteinExistence type="predicted"/>
<keyword evidence="3" id="KW-0443">Lipid metabolism</keyword>
<organism evidence="4">
    <name type="scientific">Darwinula stevensoni</name>
    <dbReference type="NCBI Taxonomy" id="69355"/>
    <lineage>
        <taxon>Eukaryota</taxon>
        <taxon>Metazoa</taxon>
        <taxon>Ecdysozoa</taxon>
        <taxon>Arthropoda</taxon>
        <taxon>Crustacea</taxon>
        <taxon>Oligostraca</taxon>
        <taxon>Ostracoda</taxon>
        <taxon>Podocopa</taxon>
        <taxon>Podocopida</taxon>
        <taxon>Darwinulocopina</taxon>
        <taxon>Darwinuloidea</taxon>
        <taxon>Darwinulidae</taxon>
        <taxon>Darwinula</taxon>
    </lineage>
</organism>
<dbReference type="OrthoDB" id="6372666at2759"/>